<feature type="transmembrane region" description="Helical" evidence="1">
    <location>
        <begin position="65"/>
        <end position="95"/>
    </location>
</feature>
<sequence>MLNRNFLRKIKIDNILKYLELATKLVAIIIIVATIIGGLNIYSYLKDINHLFLFSDVVGISYASVSALISYFLFVFVVSLGFLSPFIIPVFLLIISNDGNKNNNTTNKTTNRNPKSLFNPSERLLKFITNIKSLLQFGILCISPICLIAIPLLPIMLIIFIVCSFPFYVINFIIKEFFFGKERILSFNLLSKFIHWISFLCTISITIIVFFGNDFLKILLYGIIIFFIVISFLYTRLFIKNIYDNNVLISEKLLLIIVLSFMSISPSLLHFLFVVYPTVNIIKYEIAVILFYIFSIFLFGLSCLLSHITIYDYFQEKKFDYTKKYNMKLIVVNFIPVFIYVLYLSYFSSYNMSLYSLRFIEKPQDSSWYLIHNGNTNSNTINGLTQTDITKAKEIFNAQNCDGLTDKVQENCKNDNKQIFNQRQNALYGYMAWNLGNTKVFCPVSVDFFKFTADEESRINQSKDIAKTKTQQEKSAKCLVIDGKYLQPVSEHYLGQMMLCEKIHKNT</sequence>
<organism evidence="2 3">
    <name type="scientific">Moraxella lacunata</name>
    <dbReference type="NCBI Taxonomy" id="477"/>
    <lineage>
        <taxon>Bacteria</taxon>
        <taxon>Pseudomonadati</taxon>
        <taxon>Pseudomonadota</taxon>
        <taxon>Gammaproteobacteria</taxon>
        <taxon>Moraxellales</taxon>
        <taxon>Moraxellaceae</taxon>
        <taxon>Moraxella</taxon>
    </lineage>
</organism>
<keyword evidence="1" id="KW-0812">Transmembrane</keyword>
<evidence type="ECO:0000256" key="1">
    <source>
        <dbReference type="SAM" id="Phobius"/>
    </source>
</evidence>
<feature type="transmembrane region" description="Helical" evidence="1">
    <location>
        <begin position="156"/>
        <end position="174"/>
    </location>
</feature>
<keyword evidence="1" id="KW-0472">Membrane</keyword>
<proteinExistence type="predicted"/>
<feature type="transmembrane region" description="Helical" evidence="1">
    <location>
        <begin position="21"/>
        <end position="45"/>
    </location>
</feature>
<dbReference type="Proteomes" id="UP000254437">
    <property type="component" value="Unassembled WGS sequence"/>
</dbReference>
<feature type="transmembrane region" description="Helical" evidence="1">
    <location>
        <begin position="329"/>
        <end position="348"/>
    </location>
</feature>
<accession>A0A378TSZ1</accession>
<protein>
    <submittedName>
        <fullName evidence="2">Uncharacterized protein</fullName>
    </submittedName>
</protein>
<gene>
    <name evidence="2" type="ORF">NCTC10359_01463</name>
</gene>
<feature type="transmembrane region" description="Helical" evidence="1">
    <location>
        <begin position="133"/>
        <end position="150"/>
    </location>
</feature>
<dbReference type="AlphaFoldDB" id="A0A378TSZ1"/>
<dbReference type="EMBL" id="UGQU01000002">
    <property type="protein sequence ID" value="STZ63050.1"/>
    <property type="molecule type" value="Genomic_DNA"/>
</dbReference>
<feature type="transmembrane region" description="Helical" evidence="1">
    <location>
        <begin position="253"/>
        <end position="274"/>
    </location>
</feature>
<reference evidence="2 3" key="1">
    <citation type="submission" date="2018-06" db="EMBL/GenBank/DDBJ databases">
        <authorList>
            <consortium name="Pathogen Informatics"/>
            <person name="Doyle S."/>
        </authorList>
    </citation>
    <scope>NUCLEOTIDE SEQUENCE [LARGE SCALE GENOMIC DNA]</scope>
    <source>
        <strain evidence="2 3">NCTC10359</strain>
    </source>
</reference>
<keyword evidence="1" id="KW-1133">Transmembrane helix</keyword>
<name>A0A378TSZ1_MORLA</name>
<evidence type="ECO:0000313" key="2">
    <source>
        <dbReference type="EMBL" id="STZ63050.1"/>
    </source>
</evidence>
<feature type="transmembrane region" description="Helical" evidence="1">
    <location>
        <begin position="194"/>
        <end position="212"/>
    </location>
</feature>
<feature type="transmembrane region" description="Helical" evidence="1">
    <location>
        <begin position="286"/>
        <end position="308"/>
    </location>
</feature>
<evidence type="ECO:0000313" key="3">
    <source>
        <dbReference type="Proteomes" id="UP000254437"/>
    </source>
</evidence>
<feature type="transmembrane region" description="Helical" evidence="1">
    <location>
        <begin position="218"/>
        <end position="239"/>
    </location>
</feature>
<dbReference type="RefSeq" id="WP_147279695.1">
    <property type="nucleotide sequence ID" value="NZ_UGQU01000002.1"/>
</dbReference>